<sequence>MMPSLNAKPGLHRSVSEWTSNNQQLSATAQHERHISNVIRQEGRTLRNETNFKTRWDETDTCRRLSDRVWDVARWKEVLETCAQKVDEEMETLTLSKENTEQTLAATAVPLEVTTECLTLREGRQGHELVTDPVDEQLKKEVELIERVQQVLQQHTSRAFEQLCILQEVRHQLTADLQNKMDALDIDMSCLSLTIKSPHISLKTNPTRIPSGSSTPQEWVQFSQHNVARAHEAMQVSQQIREDMNLTRAQLQNELETQRRATEFALRKRNHHEEQARHELEWQIKTTEEEMAEMESDIHGLDADLQAKTANLKLAHTRLETRTNRPNMDLCRDEVQHGLVNEVQQLEATIAALKQKLSEAQHSLQKMKLHHSRMLQDLSRKQEALSLEQRSLNTHARLTSTSSTDNKNSALMVPLANSSGRSNLQLLAHVCESVSLRRHHGIQSVAFCLHYHLPHGSSRQHPGIWYLLPQGVSQANPDRHPPPQPDHLRPDFPGFAAF</sequence>
<keyword evidence="7" id="KW-1185">Reference proteome</keyword>
<protein>
    <recommendedName>
        <fullName evidence="3">Tektin</fullName>
    </recommendedName>
</protein>
<dbReference type="PRINTS" id="PR00511">
    <property type="entry name" value="TEKTIN"/>
</dbReference>
<accession>A0A3Q2W428</accession>
<evidence type="ECO:0000256" key="5">
    <source>
        <dbReference type="SAM" id="MobiDB-lite"/>
    </source>
</evidence>
<keyword evidence="3" id="KW-0282">Flagellum</keyword>
<name>A0A3Q2W428_HAPBU</name>
<evidence type="ECO:0000256" key="3">
    <source>
        <dbReference type="RuleBase" id="RU367040"/>
    </source>
</evidence>
<comment type="similarity">
    <text evidence="1 3">Belongs to the tektin family.</text>
</comment>
<evidence type="ECO:0000256" key="4">
    <source>
        <dbReference type="SAM" id="Coils"/>
    </source>
</evidence>
<organism evidence="6 7">
    <name type="scientific">Haplochromis burtoni</name>
    <name type="common">Burton's mouthbrooder</name>
    <name type="synonym">Chromis burtoni</name>
    <dbReference type="NCBI Taxonomy" id="8153"/>
    <lineage>
        <taxon>Eukaryota</taxon>
        <taxon>Metazoa</taxon>
        <taxon>Chordata</taxon>
        <taxon>Craniata</taxon>
        <taxon>Vertebrata</taxon>
        <taxon>Euteleostomi</taxon>
        <taxon>Actinopterygii</taxon>
        <taxon>Neopterygii</taxon>
        <taxon>Teleostei</taxon>
        <taxon>Neoteleostei</taxon>
        <taxon>Acanthomorphata</taxon>
        <taxon>Ovalentaria</taxon>
        <taxon>Cichlomorphae</taxon>
        <taxon>Cichliformes</taxon>
        <taxon>Cichlidae</taxon>
        <taxon>African cichlids</taxon>
        <taxon>Pseudocrenilabrinae</taxon>
        <taxon>Haplochromini</taxon>
        <taxon>Haplochromis</taxon>
    </lineage>
</organism>
<feature type="compositionally biased region" description="Basic and acidic residues" evidence="5">
    <location>
        <begin position="477"/>
        <end position="490"/>
    </location>
</feature>
<feature type="region of interest" description="Disordered" evidence="5">
    <location>
        <begin position="472"/>
        <end position="492"/>
    </location>
</feature>
<dbReference type="AlphaFoldDB" id="A0A3Q2W428"/>
<dbReference type="InterPro" id="IPR000435">
    <property type="entry name" value="Tektins"/>
</dbReference>
<evidence type="ECO:0000313" key="7">
    <source>
        <dbReference type="Proteomes" id="UP000264840"/>
    </source>
</evidence>
<dbReference type="OMA" id="FDHRGKM"/>
<dbReference type="GO" id="GO:0005930">
    <property type="term" value="C:axoneme"/>
    <property type="evidence" value="ECO:0007669"/>
    <property type="project" value="UniProtKB-SubCell"/>
</dbReference>
<dbReference type="GO" id="GO:0005634">
    <property type="term" value="C:nucleus"/>
    <property type="evidence" value="ECO:0007669"/>
    <property type="project" value="TreeGrafter"/>
</dbReference>
<keyword evidence="4" id="KW-0175">Coiled coil</keyword>
<dbReference type="Ensembl" id="ENSHBUT00000033983.1">
    <property type="protein sequence ID" value="ENSHBUP00000015879.1"/>
    <property type="gene ID" value="ENSHBUG00000017817.1"/>
</dbReference>
<dbReference type="Pfam" id="PF03148">
    <property type="entry name" value="Tektin"/>
    <property type="match status" value="1"/>
</dbReference>
<dbReference type="GeneTree" id="ENSGT00950000182894"/>
<dbReference type="GO" id="GO:0060271">
    <property type="term" value="P:cilium assembly"/>
    <property type="evidence" value="ECO:0007669"/>
    <property type="project" value="UniProtKB-UniRule"/>
</dbReference>
<evidence type="ECO:0000256" key="2">
    <source>
        <dbReference type="ARBA" id="ARBA00022490"/>
    </source>
</evidence>
<dbReference type="InterPro" id="IPR048256">
    <property type="entry name" value="Tektin-like"/>
</dbReference>
<keyword evidence="2" id="KW-0963">Cytoplasm</keyword>
<dbReference type="PANTHER" id="PTHR19960">
    <property type="entry name" value="TEKTIN"/>
    <property type="match status" value="1"/>
</dbReference>
<dbReference type="Proteomes" id="UP000264840">
    <property type="component" value="Unplaced"/>
</dbReference>
<feature type="coiled-coil region" evidence="4">
    <location>
        <begin position="336"/>
        <end position="370"/>
    </location>
</feature>
<feature type="coiled-coil region" evidence="4">
    <location>
        <begin position="241"/>
        <end position="304"/>
    </location>
</feature>
<evidence type="ECO:0000256" key="1">
    <source>
        <dbReference type="ARBA" id="ARBA00007209"/>
    </source>
</evidence>
<reference evidence="6" key="1">
    <citation type="submission" date="2025-08" db="UniProtKB">
        <authorList>
            <consortium name="Ensembl"/>
        </authorList>
    </citation>
    <scope>IDENTIFICATION</scope>
</reference>
<dbReference type="GO" id="GO:0015630">
    <property type="term" value="C:microtubule cytoskeleton"/>
    <property type="evidence" value="ECO:0007669"/>
    <property type="project" value="UniProtKB-UniRule"/>
</dbReference>
<dbReference type="GO" id="GO:0060294">
    <property type="term" value="P:cilium movement involved in cell motility"/>
    <property type="evidence" value="ECO:0007669"/>
    <property type="project" value="UniProtKB-UniRule"/>
</dbReference>
<evidence type="ECO:0000313" key="6">
    <source>
        <dbReference type="Ensembl" id="ENSHBUP00000015879.1"/>
    </source>
</evidence>
<dbReference type="PANTHER" id="PTHR19960:SF7">
    <property type="entry name" value="TEKTIN"/>
    <property type="match status" value="1"/>
</dbReference>
<reference evidence="6" key="2">
    <citation type="submission" date="2025-09" db="UniProtKB">
        <authorList>
            <consortium name="Ensembl"/>
        </authorList>
    </citation>
    <scope>IDENTIFICATION</scope>
</reference>
<keyword evidence="3" id="KW-0969">Cilium</keyword>
<keyword evidence="3" id="KW-0966">Cell projection</keyword>
<dbReference type="STRING" id="8153.ENSHBUP00000015879"/>
<proteinExistence type="inferred from homology"/>
<comment type="subcellular location">
    <subcellularLocation>
        <location evidence="3">Cytoplasm</location>
        <location evidence="3">Cytoskeleton</location>
        <location evidence="3">Cilium axoneme</location>
    </subcellularLocation>
</comment>